<protein>
    <submittedName>
        <fullName evidence="2">Uncharacterized protein</fullName>
    </submittedName>
</protein>
<keyword evidence="3" id="KW-1185">Reference proteome</keyword>
<evidence type="ECO:0000313" key="2">
    <source>
        <dbReference type="EMBL" id="CAI5771123.1"/>
    </source>
</evidence>
<feature type="region of interest" description="Disordered" evidence="1">
    <location>
        <begin position="1"/>
        <end position="51"/>
    </location>
</feature>
<feature type="non-terminal residue" evidence="2">
    <location>
        <position position="51"/>
    </location>
</feature>
<name>A0AA35K6B0_9SAUR</name>
<dbReference type="AlphaFoldDB" id="A0AA35K6B0"/>
<feature type="non-terminal residue" evidence="2">
    <location>
        <position position="1"/>
    </location>
</feature>
<feature type="compositionally biased region" description="Basic and acidic residues" evidence="1">
    <location>
        <begin position="22"/>
        <end position="33"/>
    </location>
</feature>
<evidence type="ECO:0000313" key="3">
    <source>
        <dbReference type="Proteomes" id="UP001178461"/>
    </source>
</evidence>
<reference evidence="2" key="1">
    <citation type="submission" date="2022-12" db="EMBL/GenBank/DDBJ databases">
        <authorList>
            <person name="Alioto T."/>
            <person name="Alioto T."/>
            <person name="Gomez Garrido J."/>
        </authorList>
    </citation>
    <scope>NUCLEOTIDE SEQUENCE</scope>
</reference>
<evidence type="ECO:0000256" key="1">
    <source>
        <dbReference type="SAM" id="MobiDB-lite"/>
    </source>
</evidence>
<dbReference type="Proteomes" id="UP001178461">
    <property type="component" value="Chromosome 3"/>
</dbReference>
<organism evidence="2 3">
    <name type="scientific">Podarcis lilfordi</name>
    <name type="common">Lilford's wall lizard</name>
    <dbReference type="NCBI Taxonomy" id="74358"/>
    <lineage>
        <taxon>Eukaryota</taxon>
        <taxon>Metazoa</taxon>
        <taxon>Chordata</taxon>
        <taxon>Craniata</taxon>
        <taxon>Vertebrata</taxon>
        <taxon>Euteleostomi</taxon>
        <taxon>Lepidosauria</taxon>
        <taxon>Squamata</taxon>
        <taxon>Bifurcata</taxon>
        <taxon>Unidentata</taxon>
        <taxon>Episquamata</taxon>
        <taxon>Laterata</taxon>
        <taxon>Lacertibaenia</taxon>
        <taxon>Lacertidae</taxon>
        <taxon>Podarcis</taxon>
    </lineage>
</organism>
<accession>A0AA35K6B0</accession>
<proteinExistence type="predicted"/>
<dbReference type="EMBL" id="OX395128">
    <property type="protein sequence ID" value="CAI5771123.1"/>
    <property type="molecule type" value="Genomic_DNA"/>
</dbReference>
<sequence length="51" mass="5684">PGPWEGPWETQRPLSEAPGHPLRGDPTQHERQLSKFHPAGLSEALSRRDSS</sequence>
<gene>
    <name evidence="2" type="ORF">PODLI_1B036088</name>
</gene>